<organism evidence="1 2">
    <name type="scientific">Strigops habroptila</name>
    <name type="common">Kakapo</name>
    <dbReference type="NCBI Taxonomy" id="2489341"/>
    <lineage>
        <taxon>Eukaryota</taxon>
        <taxon>Metazoa</taxon>
        <taxon>Chordata</taxon>
        <taxon>Craniata</taxon>
        <taxon>Vertebrata</taxon>
        <taxon>Euteleostomi</taxon>
        <taxon>Archelosauria</taxon>
        <taxon>Archosauria</taxon>
        <taxon>Dinosauria</taxon>
        <taxon>Saurischia</taxon>
        <taxon>Theropoda</taxon>
        <taxon>Coelurosauria</taxon>
        <taxon>Aves</taxon>
        <taxon>Neognathae</taxon>
        <taxon>Neoaves</taxon>
        <taxon>Telluraves</taxon>
        <taxon>Australaves</taxon>
        <taxon>Psittaciformes</taxon>
        <taxon>Psittacidae</taxon>
        <taxon>Strigops</taxon>
    </lineage>
</organism>
<dbReference type="InParanoid" id="A0A672TJQ2"/>
<accession>A0A672TJQ2</accession>
<reference evidence="1 2" key="1">
    <citation type="submission" date="2019-11" db="EMBL/GenBank/DDBJ databases">
        <title>Strigops habroptila (kakapo) genome, bStrHab1, primary haplotype, v2.</title>
        <authorList>
            <person name="Jarvis E.D."/>
            <person name="Howard J."/>
            <person name="Rhie A."/>
            <person name="Phillippy A."/>
            <person name="Korlach J."/>
            <person name="Digby A."/>
            <person name="Iorns D."/>
            <person name="Eason D."/>
            <person name="Robertson B."/>
            <person name="Raemaekers T."/>
            <person name="Howe K."/>
            <person name="Lewin H."/>
            <person name="Damas J."/>
            <person name="Hastie A."/>
            <person name="Tracey A."/>
            <person name="Chow W."/>
            <person name="Fedrigo O."/>
        </authorList>
    </citation>
    <scope>NUCLEOTIDE SEQUENCE [LARGE SCALE GENOMIC DNA]</scope>
</reference>
<dbReference type="Proteomes" id="UP000472266">
    <property type="component" value="Chromosome 5"/>
</dbReference>
<name>A0A672TJQ2_STRHB</name>
<protein>
    <submittedName>
        <fullName evidence="1">Uncharacterized protein</fullName>
    </submittedName>
</protein>
<proteinExistence type="predicted"/>
<keyword evidence="2" id="KW-1185">Reference proteome</keyword>
<reference evidence="1" key="3">
    <citation type="submission" date="2025-09" db="UniProtKB">
        <authorList>
            <consortium name="Ensembl"/>
        </authorList>
    </citation>
    <scope>IDENTIFICATION</scope>
</reference>
<dbReference type="Ensembl" id="ENSSHBT00005002866.1">
    <property type="protein sequence ID" value="ENSSHBP00005002303.1"/>
    <property type="gene ID" value="ENSSHBG00005002163.1"/>
</dbReference>
<dbReference type="AlphaFoldDB" id="A0A672TJQ2"/>
<evidence type="ECO:0000313" key="1">
    <source>
        <dbReference type="Ensembl" id="ENSSHBP00005002303.1"/>
    </source>
</evidence>
<reference evidence="1" key="2">
    <citation type="submission" date="2025-08" db="UniProtKB">
        <authorList>
            <consortium name="Ensembl"/>
        </authorList>
    </citation>
    <scope>IDENTIFICATION</scope>
</reference>
<sequence>MAHTDLQSPPAEVLPLSHSVYFSSGSHSRHMSSVGYMSLCFPILLLLCSQPVPTSCHTGKLQMIENTGQPWKDTVIAF</sequence>
<evidence type="ECO:0000313" key="2">
    <source>
        <dbReference type="Proteomes" id="UP000472266"/>
    </source>
</evidence>